<dbReference type="Pfam" id="PF01292">
    <property type="entry name" value="Ni_hydr_CYTB"/>
    <property type="match status" value="1"/>
</dbReference>
<feature type="transmembrane region" description="Helical" evidence="6">
    <location>
        <begin position="81"/>
        <end position="101"/>
    </location>
</feature>
<dbReference type="Proteomes" id="UP000246352">
    <property type="component" value="Unassembled WGS sequence"/>
</dbReference>
<feature type="transmembrane region" description="Helical" evidence="6">
    <location>
        <begin position="121"/>
        <end position="142"/>
    </location>
</feature>
<name>A0A317PRF6_9HYPH</name>
<dbReference type="InterPro" id="IPR011577">
    <property type="entry name" value="Cyt_b561_bac/Ni-Hgenase"/>
</dbReference>
<comment type="caution">
    <text evidence="8">The sequence shown here is derived from an EMBL/GenBank/DDBJ whole genome shotgun (WGS) entry which is preliminary data.</text>
</comment>
<keyword evidence="9" id="KW-1185">Reference proteome</keyword>
<keyword evidence="2" id="KW-1003">Cell membrane</keyword>
<evidence type="ECO:0000313" key="9">
    <source>
        <dbReference type="Proteomes" id="UP000246352"/>
    </source>
</evidence>
<protein>
    <submittedName>
        <fullName evidence="8">Cytochrome b561-like protein</fullName>
    </submittedName>
</protein>
<evidence type="ECO:0000256" key="1">
    <source>
        <dbReference type="ARBA" id="ARBA00004651"/>
    </source>
</evidence>
<dbReference type="GO" id="GO:0022904">
    <property type="term" value="P:respiratory electron transport chain"/>
    <property type="evidence" value="ECO:0007669"/>
    <property type="project" value="InterPro"/>
</dbReference>
<proteinExistence type="predicted"/>
<dbReference type="OrthoDB" id="7341135at2"/>
<feature type="transmembrane region" description="Helical" evidence="6">
    <location>
        <begin position="163"/>
        <end position="185"/>
    </location>
</feature>
<dbReference type="RefSeq" id="WP_110030525.1">
    <property type="nucleotide sequence ID" value="NZ_QGTR01000001.1"/>
</dbReference>
<feature type="domain" description="Cytochrome b561 bacterial/Ni-hydrogenase" evidence="7">
    <location>
        <begin position="10"/>
        <end position="194"/>
    </location>
</feature>
<feature type="transmembrane region" description="Helical" evidence="6">
    <location>
        <begin position="50"/>
        <end position="69"/>
    </location>
</feature>
<keyword evidence="5 6" id="KW-0472">Membrane</keyword>
<reference evidence="8 9" key="1">
    <citation type="submission" date="2018-05" db="EMBL/GenBank/DDBJ databases">
        <title>Genomic Encyclopedia of Type Strains, Phase IV (KMG-IV): sequencing the most valuable type-strain genomes for metagenomic binning, comparative biology and taxonomic classification.</title>
        <authorList>
            <person name="Goeker M."/>
        </authorList>
    </citation>
    <scope>NUCLEOTIDE SEQUENCE [LARGE SCALE GENOMIC DNA]</scope>
    <source>
        <strain evidence="8 9">DSM 16791</strain>
    </source>
</reference>
<dbReference type="SUPFAM" id="SSF81342">
    <property type="entry name" value="Transmembrane di-heme cytochromes"/>
    <property type="match status" value="1"/>
</dbReference>
<feature type="transmembrane region" description="Helical" evidence="6">
    <location>
        <begin position="12"/>
        <end position="30"/>
    </location>
</feature>
<dbReference type="Gene3D" id="1.20.950.20">
    <property type="entry name" value="Transmembrane di-heme cytochromes, Chain C"/>
    <property type="match status" value="1"/>
</dbReference>
<dbReference type="AlphaFoldDB" id="A0A317PRF6"/>
<evidence type="ECO:0000259" key="7">
    <source>
        <dbReference type="Pfam" id="PF01292"/>
    </source>
</evidence>
<evidence type="ECO:0000256" key="5">
    <source>
        <dbReference type="ARBA" id="ARBA00023136"/>
    </source>
</evidence>
<gene>
    <name evidence="8" type="ORF">DFR52_101732</name>
</gene>
<evidence type="ECO:0000256" key="2">
    <source>
        <dbReference type="ARBA" id="ARBA00022475"/>
    </source>
</evidence>
<keyword evidence="4 6" id="KW-1133">Transmembrane helix</keyword>
<comment type="subcellular location">
    <subcellularLocation>
        <location evidence="1">Cell membrane</location>
        <topology evidence="1">Multi-pass membrane protein</topology>
    </subcellularLocation>
</comment>
<dbReference type="GO" id="GO:0005886">
    <property type="term" value="C:plasma membrane"/>
    <property type="evidence" value="ECO:0007669"/>
    <property type="project" value="UniProtKB-SubCell"/>
</dbReference>
<keyword evidence="3 6" id="KW-0812">Transmembrane</keyword>
<evidence type="ECO:0000313" key="8">
    <source>
        <dbReference type="EMBL" id="PWW04042.1"/>
    </source>
</evidence>
<sequence length="205" mass="22651">MATQSISPKHTLATRLAHASLATAIILQLASSQFMRHPRGATPGDWLFSVHEYVGLFALLAAFGFWLAMAARRRGISAGLLFPWLSGSRIGAVWTDIKIHLRSLMKLRLPPYEDDAPLASAVHGLGLLLMTFMALTGTIYFIGELNDATQSAFVRLDKEAHELFANLVWAYLIGHAALAVLHHYLSNLSLGEMWSLRRGQNQESE</sequence>
<accession>A0A317PRF6</accession>
<evidence type="ECO:0000256" key="4">
    <source>
        <dbReference type="ARBA" id="ARBA00022989"/>
    </source>
</evidence>
<dbReference type="GO" id="GO:0009055">
    <property type="term" value="F:electron transfer activity"/>
    <property type="evidence" value="ECO:0007669"/>
    <property type="project" value="InterPro"/>
</dbReference>
<organism evidence="8 9">
    <name type="scientific">Hoeflea marina</name>
    <dbReference type="NCBI Taxonomy" id="274592"/>
    <lineage>
        <taxon>Bacteria</taxon>
        <taxon>Pseudomonadati</taxon>
        <taxon>Pseudomonadota</taxon>
        <taxon>Alphaproteobacteria</taxon>
        <taxon>Hyphomicrobiales</taxon>
        <taxon>Rhizobiaceae</taxon>
        <taxon>Hoeflea</taxon>
    </lineage>
</organism>
<evidence type="ECO:0000256" key="3">
    <source>
        <dbReference type="ARBA" id="ARBA00022692"/>
    </source>
</evidence>
<dbReference type="EMBL" id="QGTR01000001">
    <property type="protein sequence ID" value="PWW04042.1"/>
    <property type="molecule type" value="Genomic_DNA"/>
</dbReference>
<evidence type="ECO:0000256" key="6">
    <source>
        <dbReference type="SAM" id="Phobius"/>
    </source>
</evidence>
<dbReference type="InterPro" id="IPR016174">
    <property type="entry name" value="Di-haem_cyt_TM"/>
</dbReference>